<accession>A0A0Q5VJT3</accession>
<keyword evidence="3" id="KW-1185">Reference proteome</keyword>
<gene>
    <name evidence="2" type="primary">Dere\GG26970</name>
    <name evidence="2" type="synonym">GG26970</name>
    <name evidence="2" type="ORF">Dere_GG26970</name>
</gene>
<reference evidence="2 3" key="1">
    <citation type="journal article" date="2007" name="Nature">
        <title>Evolution of genes and genomes on the Drosophila phylogeny.</title>
        <authorList>
            <consortium name="Drosophila 12 Genomes Consortium"/>
            <person name="Clark A.G."/>
            <person name="Eisen M.B."/>
            <person name="Smith D.R."/>
            <person name="Bergman C.M."/>
            <person name="Oliver B."/>
            <person name="Markow T.A."/>
            <person name="Kaufman T.C."/>
            <person name="Kellis M."/>
            <person name="Gelbart W."/>
            <person name="Iyer V.N."/>
            <person name="Pollard D.A."/>
            <person name="Sackton T.B."/>
            <person name="Larracuente A.M."/>
            <person name="Singh N.D."/>
            <person name="Abad J.P."/>
            <person name="Abt D.N."/>
            <person name="Adryan B."/>
            <person name="Aguade M."/>
            <person name="Akashi H."/>
            <person name="Anderson W.W."/>
            <person name="Aquadro C.F."/>
            <person name="Ardell D.H."/>
            <person name="Arguello R."/>
            <person name="Artieri C.G."/>
            <person name="Barbash D.A."/>
            <person name="Barker D."/>
            <person name="Barsanti P."/>
            <person name="Batterham P."/>
            <person name="Batzoglou S."/>
            <person name="Begun D."/>
            <person name="Bhutkar A."/>
            <person name="Blanco E."/>
            <person name="Bosak S.A."/>
            <person name="Bradley R.K."/>
            <person name="Brand A.D."/>
            <person name="Brent M.R."/>
            <person name="Brooks A.N."/>
            <person name="Brown R.H."/>
            <person name="Butlin R.K."/>
            <person name="Caggese C."/>
            <person name="Calvi B.R."/>
            <person name="Bernardo de Carvalho A."/>
            <person name="Caspi A."/>
            <person name="Castrezana S."/>
            <person name="Celniker S.E."/>
            <person name="Chang J.L."/>
            <person name="Chapple C."/>
            <person name="Chatterji S."/>
            <person name="Chinwalla A."/>
            <person name="Civetta A."/>
            <person name="Clifton S.W."/>
            <person name="Comeron J.M."/>
            <person name="Costello J.C."/>
            <person name="Coyne J.A."/>
            <person name="Daub J."/>
            <person name="David R.G."/>
            <person name="Delcher A.L."/>
            <person name="Delehaunty K."/>
            <person name="Do C.B."/>
            <person name="Ebling H."/>
            <person name="Edwards K."/>
            <person name="Eickbush T."/>
            <person name="Evans J.D."/>
            <person name="Filipski A."/>
            <person name="Findeiss S."/>
            <person name="Freyhult E."/>
            <person name="Fulton L."/>
            <person name="Fulton R."/>
            <person name="Garcia A.C."/>
            <person name="Gardiner A."/>
            <person name="Garfield D.A."/>
            <person name="Garvin B.E."/>
            <person name="Gibson G."/>
            <person name="Gilbert D."/>
            <person name="Gnerre S."/>
            <person name="Godfrey J."/>
            <person name="Good R."/>
            <person name="Gotea V."/>
            <person name="Gravely B."/>
            <person name="Greenberg A.J."/>
            <person name="Griffiths-Jones S."/>
            <person name="Gross S."/>
            <person name="Guigo R."/>
            <person name="Gustafson E.A."/>
            <person name="Haerty W."/>
            <person name="Hahn M.W."/>
            <person name="Halligan D.L."/>
            <person name="Halpern A.L."/>
            <person name="Halter G.M."/>
            <person name="Han M.V."/>
            <person name="Heger A."/>
            <person name="Hillier L."/>
            <person name="Hinrichs A.S."/>
            <person name="Holmes I."/>
            <person name="Hoskins R.A."/>
            <person name="Hubisz M.J."/>
            <person name="Hultmark D."/>
            <person name="Huntley M.A."/>
            <person name="Jaffe D.B."/>
            <person name="Jagadeeshan S."/>
            <person name="Jeck W.R."/>
            <person name="Johnson J."/>
            <person name="Jones C.D."/>
            <person name="Jordan W.C."/>
            <person name="Karpen G.H."/>
            <person name="Kataoka E."/>
            <person name="Keightley P.D."/>
            <person name="Kheradpour P."/>
            <person name="Kirkness E.F."/>
            <person name="Koerich L.B."/>
            <person name="Kristiansen K."/>
            <person name="Kudrna D."/>
            <person name="Kulathinal R.J."/>
            <person name="Kumar S."/>
            <person name="Kwok R."/>
            <person name="Lander E."/>
            <person name="Langley C.H."/>
            <person name="Lapoint R."/>
            <person name="Lazzaro B.P."/>
            <person name="Lee S.J."/>
            <person name="Levesque L."/>
            <person name="Li R."/>
            <person name="Lin C.F."/>
            <person name="Lin M.F."/>
            <person name="Lindblad-Toh K."/>
            <person name="Llopart A."/>
            <person name="Long M."/>
            <person name="Low L."/>
            <person name="Lozovsky E."/>
            <person name="Lu J."/>
            <person name="Luo M."/>
            <person name="Machado C.A."/>
            <person name="Makalowski W."/>
            <person name="Marzo M."/>
            <person name="Matsuda M."/>
            <person name="Matzkin L."/>
            <person name="McAllister B."/>
            <person name="McBride C.S."/>
            <person name="McKernan B."/>
            <person name="McKernan K."/>
            <person name="Mendez-Lago M."/>
            <person name="Minx P."/>
            <person name="Mollenhauer M.U."/>
            <person name="Montooth K."/>
            <person name="Mount S.M."/>
            <person name="Mu X."/>
            <person name="Myers E."/>
            <person name="Negre B."/>
            <person name="Newfeld S."/>
            <person name="Nielsen R."/>
            <person name="Noor M.A."/>
            <person name="O'Grady P."/>
            <person name="Pachter L."/>
            <person name="Papaceit M."/>
            <person name="Parisi M.J."/>
            <person name="Parisi M."/>
            <person name="Parts L."/>
            <person name="Pedersen J.S."/>
            <person name="Pesole G."/>
            <person name="Phillippy A.M."/>
            <person name="Ponting C.P."/>
            <person name="Pop M."/>
            <person name="Porcelli D."/>
            <person name="Powell J.R."/>
            <person name="Prohaska S."/>
            <person name="Pruitt K."/>
            <person name="Puig M."/>
            <person name="Quesneville H."/>
            <person name="Ram K.R."/>
            <person name="Rand D."/>
            <person name="Rasmussen M.D."/>
            <person name="Reed L.K."/>
            <person name="Reenan R."/>
            <person name="Reily A."/>
            <person name="Remington K.A."/>
            <person name="Rieger T.T."/>
            <person name="Ritchie M.G."/>
            <person name="Robin C."/>
            <person name="Rogers Y.H."/>
            <person name="Rohde C."/>
            <person name="Rozas J."/>
            <person name="Rubenfield M.J."/>
            <person name="Ruiz A."/>
            <person name="Russo S."/>
            <person name="Salzberg S.L."/>
            <person name="Sanchez-Gracia A."/>
            <person name="Saranga D.J."/>
            <person name="Sato H."/>
            <person name="Schaeffer S.W."/>
            <person name="Schatz M.C."/>
            <person name="Schlenke T."/>
            <person name="Schwartz R."/>
            <person name="Segarra C."/>
            <person name="Singh R.S."/>
            <person name="Sirot L."/>
            <person name="Sirota M."/>
            <person name="Sisneros N.B."/>
            <person name="Smith C.D."/>
            <person name="Smith T.F."/>
            <person name="Spieth J."/>
            <person name="Stage D.E."/>
            <person name="Stark A."/>
            <person name="Stephan W."/>
            <person name="Strausberg R.L."/>
            <person name="Strempel S."/>
            <person name="Sturgill D."/>
            <person name="Sutton G."/>
            <person name="Sutton G.G."/>
            <person name="Tao W."/>
            <person name="Teichmann S."/>
            <person name="Tobari Y.N."/>
            <person name="Tomimura Y."/>
            <person name="Tsolas J.M."/>
            <person name="Valente V.L."/>
            <person name="Venter E."/>
            <person name="Venter J.C."/>
            <person name="Vicario S."/>
            <person name="Vieira F.G."/>
            <person name="Vilella A.J."/>
            <person name="Villasante A."/>
            <person name="Walenz B."/>
            <person name="Wang J."/>
            <person name="Wasserman M."/>
            <person name="Watts T."/>
            <person name="Wilson D."/>
            <person name="Wilson R.K."/>
            <person name="Wing R.A."/>
            <person name="Wolfner M.F."/>
            <person name="Wong A."/>
            <person name="Wong G.K."/>
            <person name="Wu C.I."/>
            <person name="Wu G."/>
            <person name="Yamamoto D."/>
            <person name="Yang H.P."/>
            <person name="Yang S.P."/>
            <person name="Yorke J.A."/>
            <person name="Yoshida K."/>
            <person name="Zdobnov E."/>
            <person name="Zhang P."/>
            <person name="Zhang Y."/>
            <person name="Zimin A.V."/>
            <person name="Baldwin J."/>
            <person name="Abdouelleil A."/>
            <person name="Abdulkadir J."/>
            <person name="Abebe A."/>
            <person name="Abera B."/>
            <person name="Abreu J."/>
            <person name="Acer S.C."/>
            <person name="Aftuck L."/>
            <person name="Alexander A."/>
            <person name="An P."/>
            <person name="Anderson E."/>
            <person name="Anderson S."/>
            <person name="Arachi H."/>
            <person name="Azer M."/>
            <person name="Bachantsang P."/>
            <person name="Barry A."/>
            <person name="Bayul T."/>
            <person name="Berlin A."/>
            <person name="Bessette D."/>
            <person name="Bloom T."/>
            <person name="Blye J."/>
            <person name="Boguslavskiy L."/>
            <person name="Bonnet C."/>
            <person name="Boukhgalter B."/>
            <person name="Bourzgui I."/>
            <person name="Brown A."/>
            <person name="Cahill P."/>
            <person name="Channer S."/>
            <person name="Cheshatsang Y."/>
            <person name="Chuda L."/>
            <person name="Citroen M."/>
            <person name="Collymore A."/>
            <person name="Cooke P."/>
            <person name="Costello M."/>
            <person name="D'Aco K."/>
            <person name="Daza R."/>
            <person name="De Haan G."/>
            <person name="DeGray S."/>
            <person name="DeMaso C."/>
            <person name="Dhargay N."/>
            <person name="Dooley K."/>
            <person name="Dooley E."/>
            <person name="Doricent M."/>
            <person name="Dorje P."/>
            <person name="Dorjee K."/>
            <person name="Dupes A."/>
            <person name="Elong R."/>
            <person name="Falk J."/>
            <person name="Farina A."/>
            <person name="Faro S."/>
            <person name="Ferguson D."/>
            <person name="Fisher S."/>
            <person name="Foley C.D."/>
            <person name="Franke A."/>
            <person name="Friedrich D."/>
            <person name="Gadbois L."/>
            <person name="Gearin G."/>
            <person name="Gearin C.R."/>
            <person name="Giannoukos G."/>
            <person name="Goode T."/>
            <person name="Graham J."/>
            <person name="Grandbois E."/>
            <person name="Grewal S."/>
            <person name="Gyaltsen K."/>
            <person name="Hafez N."/>
            <person name="Hagos B."/>
            <person name="Hall J."/>
            <person name="Henson C."/>
            <person name="Hollinger A."/>
            <person name="Honan T."/>
            <person name="Huard M.D."/>
            <person name="Hughes L."/>
            <person name="Hurhula B."/>
            <person name="Husby M.E."/>
            <person name="Kamat A."/>
            <person name="Kanga B."/>
            <person name="Kashin S."/>
            <person name="Khazanovich D."/>
            <person name="Kisner P."/>
            <person name="Lance K."/>
            <person name="Lara M."/>
            <person name="Lee W."/>
            <person name="Lennon N."/>
            <person name="Letendre F."/>
            <person name="LeVine R."/>
            <person name="Lipovsky A."/>
            <person name="Liu X."/>
            <person name="Liu J."/>
            <person name="Liu S."/>
            <person name="Lokyitsang T."/>
            <person name="Lokyitsang Y."/>
            <person name="Lubonja R."/>
            <person name="Lui A."/>
            <person name="MacDonald P."/>
            <person name="Magnisalis V."/>
            <person name="Maru K."/>
            <person name="Matthews C."/>
            <person name="McCusker W."/>
            <person name="McDonough S."/>
            <person name="Mehta T."/>
            <person name="Meldrim J."/>
            <person name="Meneus L."/>
            <person name="Mihai O."/>
            <person name="Mihalev A."/>
            <person name="Mihova T."/>
            <person name="Mittelman R."/>
            <person name="Mlenga V."/>
            <person name="Montmayeur A."/>
            <person name="Mulrain L."/>
            <person name="Navidi A."/>
            <person name="Naylor J."/>
            <person name="Negash T."/>
            <person name="Nguyen T."/>
            <person name="Nguyen N."/>
            <person name="Nicol R."/>
            <person name="Norbu C."/>
            <person name="Norbu N."/>
            <person name="Novod N."/>
            <person name="O'Neill B."/>
            <person name="Osman S."/>
            <person name="Markiewicz E."/>
            <person name="Oyono O.L."/>
            <person name="Patti C."/>
            <person name="Phunkhang P."/>
            <person name="Pierre F."/>
            <person name="Priest M."/>
            <person name="Raghuraman S."/>
            <person name="Rege F."/>
            <person name="Reyes R."/>
            <person name="Rise C."/>
            <person name="Rogov P."/>
            <person name="Ross K."/>
            <person name="Ryan E."/>
            <person name="Settipalli S."/>
            <person name="Shea T."/>
            <person name="Sherpa N."/>
            <person name="Shi L."/>
            <person name="Shih D."/>
            <person name="Sparrow T."/>
            <person name="Spaulding J."/>
            <person name="Stalker J."/>
            <person name="Stange-Thomann N."/>
            <person name="Stavropoulos S."/>
            <person name="Stone C."/>
            <person name="Strader C."/>
            <person name="Tesfaye S."/>
            <person name="Thomson T."/>
            <person name="Thoulutsang Y."/>
            <person name="Thoulutsang D."/>
            <person name="Topham K."/>
            <person name="Topping I."/>
            <person name="Tsamla T."/>
            <person name="Vassiliev H."/>
            <person name="Vo A."/>
            <person name="Wangchuk T."/>
            <person name="Wangdi T."/>
            <person name="Weiand M."/>
            <person name="Wilkinson J."/>
            <person name="Wilson A."/>
            <person name="Yadav S."/>
            <person name="Young G."/>
            <person name="Yu Q."/>
            <person name="Zembek L."/>
            <person name="Zhong D."/>
            <person name="Zimmer A."/>
            <person name="Zwirko Z."/>
            <person name="Jaffe D.B."/>
            <person name="Alvarez P."/>
            <person name="Brockman W."/>
            <person name="Butler J."/>
            <person name="Chin C."/>
            <person name="Gnerre S."/>
            <person name="Grabherr M."/>
            <person name="Kleber M."/>
            <person name="Mauceli E."/>
            <person name="MacCallum I."/>
        </authorList>
    </citation>
    <scope>NUCLEOTIDE SEQUENCE [LARGE SCALE GENOMIC DNA]</scope>
    <source>
        <strain evidence="2 3">TSC#14021-0224.01</strain>
    </source>
</reference>
<evidence type="ECO:0000313" key="2">
    <source>
        <dbReference type="EMBL" id="KQS61779.1"/>
    </source>
</evidence>
<evidence type="ECO:0000313" key="3">
    <source>
        <dbReference type="Proteomes" id="UP000008711"/>
    </source>
</evidence>
<name>A0A0Q5VJT3_DROER</name>
<keyword evidence="1" id="KW-1133">Transmembrane helix</keyword>
<protein>
    <submittedName>
        <fullName evidence="2">Uncharacterized protein</fullName>
    </submittedName>
</protein>
<dbReference type="Proteomes" id="UP000008711">
    <property type="component" value="Unassembled WGS sequence"/>
</dbReference>
<feature type="transmembrane region" description="Helical" evidence="1">
    <location>
        <begin position="68"/>
        <end position="88"/>
    </location>
</feature>
<feature type="transmembrane region" description="Helical" evidence="1">
    <location>
        <begin position="6"/>
        <end position="25"/>
    </location>
</feature>
<proteinExistence type="predicted"/>
<feature type="transmembrane region" description="Helical" evidence="1">
    <location>
        <begin position="108"/>
        <end position="134"/>
    </location>
</feature>
<keyword evidence="1" id="KW-0812">Transmembrane</keyword>
<sequence length="167" mass="19074">MTSAAPVILACFVHMVLHTTLFIHLDPGMFADTSILGSQIFYLSLMDLLCNREVIPTHWSKIPHWGKFILETIIAFLIGEMSMVGLWLPMETLLVNFINFLTNWSGLGYRITNIFLEISTIILGTIFSVIVTVITNRPAKVQKIGERIWRKTTDQSRPFVHQESFSF</sequence>
<keyword evidence="1" id="KW-0472">Membrane</keyword>
<dbReference type="AlphaFoldDB" id="A0A0Q5VJT3"/>
<dbReference type="Pfam" id="PF16089">
    <property type="entry name" value="DUF4818"/>
    <property type="match status" value="1"/>
</dbReference>
<dbReference type="InterPro" id="IPR032145">
    <property type="entry name" value="DUF4818"/>
</dbReference>
<dbReference type="EMBL" id="CH954179">
    <property type="protein sequence ID" value="KQS61779.1"/>
    <property type="molecule type" value="Genomic_DNA"/>
</dbReference>
<organism evidence="2 3">
    <name type="scientific">Drosophila erecta</name>
    <name type="common">Fruit fly</name>
    <dbReference type="NCBI Taxonomy" id="7220"/>
    <lineage>
        <taxon>Eukaryota</taxon>
        <taxon>Metazoa</taxon>
        <taxon>Ecdysozoa</taxon>
        <taxon>Arthropoda</taxon>
        <taxon>Hexapoda</taxon>
        <taxon>Insecta</taxon>
        <taxon>Pterygota</taxon>
        <taxon>Neoptera</taxon>
        <taxon>Endopterygota</taxon>
        <taxon>Diptera</taxon>
        <taxon>Brachycera</taxon>
        <taxon>Muscomorpha</taxon>
        <taxon>Ephydroidea</taxon>
        <taxon>Drosophilidae</taxon>
        <taxon>Drosophila</taxon>
        <taxon>Sophophora</taxon>
    </lineage>
</organism>
<reference evidence="2 3" key="2">
    <citation type="journal article" date="2008" name="Bioinformatics">
        <title>Assembly reconciliation.</title>
        <authorList>
            <person name="Zimin A.V."/>
            <person name="Smith D.R."/>
            <person name="Sutton G."/>
            <person name="Yorke J.A."/>
        </authorList>
    </citation>
    <scope>NUCLEOTIDE SEQUENCE [LARGE SCALE GENOMIC DNA]</scope>
    <source>
        <strain evidence="2 3">TSC#14021-0224.01</strain>
    </source>
</reference>
<evidence type="ECO:0000256" key="1">
    <source>
        <dbReference type="SAM" id="Phobius"/>
    </source>
</evidence>